<dbReference type="InterPro" id="IPR051200">
    <property type="entry name" value="Host-pathogen_enzymatic-act"/>
</dbReference>
<dbReference type="PANTHER" id="PTHR47197">
    <property type="entry name" value="PROTEIN NIRF"/>
    <property type="match status" value="1"/>
</dbReference>
<dbReference type="AlphaFoldDB" id="A0A3S1JDI1"/>
<sequence>MRKHYLFFIVLLLLIGGVSSCRKDVEVFMIEEVSVDSSEKNGYAGFYLLNEGNMGSNKSTLDYYDYTSGIFKRNIYAAMNPSVPKELGDVGNDVAIYGNRLYAVVNVSNKVEVMDARTARRIGQIEIPNCRYIKFDKGFAYITSYAGPVEVNPDYKQRGYVAKVDTATLAIVDRCIVGYQPDDLEITGDKIYVANSGGYMGAGNTEKYERTVSVIDLVTFKEEKRIDVAYNLHHIKADKRGDLWVTSRGDYKKLPSRLYFIDKAQQKVTDTLPIAVSNYYLDGDSLYVYSTEWSYITYSNVITYGIVNTRTHQVVSRSFITDGTDKKIEVPYGIMVNPVTKDIYVTDAGNYVSPGILYCFSKEGRKKWSVRTGDIPGHFALLPRPR</sequence>
<gene>
    <name evidence="1" type="ORF">ECE50_004955</name>
</gene>
<protein>
    <submittedName>
        <fullName evidence="1">YncE family protein</fullName>
    </submittedName>
</protein>
<evidence type="ECO:0000313" key="2">
    <source>
        <dbReference type="Proteomes" id="UP000281028"/>
    </source>
</evidence>
<dbReference type="OrthoDB" id="792648at2"/>
<keyword evidence="2" id="KW-1185">Reference proteome</keyword>
<dbReference type="InterPro" id="IPR031815">
    <property type="entry name" value="DUF5074"/>
</dbReference>
<dbReference type="PROSITE" id="PS51257">
    <property type="entry name" value="PROKAR_LIPOPROTEIN"/>
    <property type="match status" value="1"/>
</dbReference>
<dbReference type="InterPro" id="IPR015943">
    <property type="entry name" value="WD40/YVTN_repeat-like_dom_sf"/>
</dbReference>
<comment type="caution">
    <text evidence="1">The sequence shown here is derived from an EMBL/GenBank/DDBJ whole genome shotgun (WGS) entry which is preliminary data.</text>
</comment>
<dbReference type="SUPFAM" id="SSF51004">
    <property type="entry name" value="C-terminal (heme d1) domain of cytochrome cd1-nitrite reductase"/>
    <property type="match status" value="1"/>
</dbReference>
<dbReference type="PANTHER" id="PTHR47197:SF3">
    <property type="entry name" value="DIHYDRO-HEME D1 DEHYDROGENASE"/>
    <property type="match status" value="1"/>
</dbReference>
<accession>A0A3S1JDI1</accession>
<dbReference type="Pfam" id="PF16819">
    <property type="entry name" value="DUF5074"/>
    <property type="match status" value="1"/>
</dbReference>
<dbReference type="InterPro" id="IPR011048">
    <property type="entry name" value="Haem_d1_sf"/>
</dbReference>
<dbReference type="EMBL" id="RIAR02000001">
    <property type="protein sequence ID" value="NSL86165.1"/>
    <property type="molecule type" value="Genomic_DNA"/>
</dbReference>
<organism evidence="1 2">
    <name type="scientific">Chitinophaga solisilvae</name>
    <dbReference type="NCBI Taxonomy" id="1233460"/>
    <lineage>
        <taxon>Bacteria</taxon>
        <taxon>Pseudomonadati</taxon>
        <taxon>Bacteroidota</taxon>
        <taxon>Chitinophagia</taxon>
        <taxon>Chitinophagales</taxon>
        <taxon>Chitinophagaceae</taxon>
        <taxon>Chitinophaga</taxon>
    </lineage>
</organism>
<name>A0A3S1JDI1_9BACT</name>
<evidence type="ECO:0000313" key="1">
    <source>
        <dbReference type="EMBL" id="NSL86165.1"/>
    </source>
</evidence>
<dbReference type="Gene3D" id="2.130.10.10">
    <property type="entry name" value="YVTN repeat-like/Quinoprotein amine dehydrogenase"/>
    <property type="match status" value="1"/>
</dbReference>
<dbReference type="Proteomes" id="UP000281028">
    <property type="component" value="Unassembled WGS sequence"/>
</dbReference>
<reference evidence="1" key="1">
    <citation type="submission" date="2020-05" db="EMBL/GenBank/DDBJ databases">
        <title>Chitinophaga laudate sp. nov., isolated from a tropical peat swamp.</title>
        <authorList>
            <person name="Goh C.B.S."/>
            <person name="Lee M.S."/>
            <person name="Parimannan S."/>
            <person name="Pasbakhsh P."/>
            <person name="Yule C.M."/>
            <person name="Rajandas H."/>
            <person name="Loke S."/>
            <person name="Croft L."/>
            <person name="Tan J.B.L."/>
        </authorList>
    </citation>
    <scope>NUCLEOTIDE SEQUENCE</scope>
    <source>
        <strain evidence="1">Mgbs1</strain>
    </source>
</reference>
<proteinExistence type="predicted"/>